<dbReference type="GO" id="GO:0016787">
    <property type="term" value="F:hydrolase activity"/>
    <property type="evidence" value="ECO:0007669"/>
    <property type="project" value="UniProtKB-KW"/>
</dbReference>
<evidence type="ECO:0000256" key="1">
    <source>
        <dbReference type="SAM" id="SignalP"/>
    </source>
</evidence>
<evidence type="ECO:0000313" key="4">
    <source>
        <dbReference type="Proteomes" id="UP000624419"/>
    </source>
</evidence>
<dbReference type="RefSeq" id="WP_191025019.1">
    <property type="nucleotide sequence ID" value="NZ_JABBXD010000005.1"/>
</dbReference>
<evidence type="ECO:0000313" key="3">
    <source>
        <dbReference type="EMBL" id="MBD3586243.1"/>
    </source>
</evidence>
<dbReference type="Gene3D" id="3.40.50.1820">
    <property type="entry name" value="alpha/beta hydrolase"/>
    <property type="match status" value="1"/>
</dbReference>
<accession>A0ABR8LLP4</accession>
<keyword evidence="1" id="KW-0732">Signal</keyword>
<organism evidence="3 4">
    <name type="scientific">Salinimonas profundi</name>
    <dbReference type="NCBI Taxonomy" id="2729140"/>
    <lineage>
        <taxon>Bacteria</taxon>
        <taxon>Pseudomonadati</taxon>
        <taxon>Pseudomonadota</taxon>
        <taxon>Gammaproteobacteria</taxon>
        <taxon>Alteromonadales</taxon>
        <taxon>Alteromonadaceae</taxon>
        <taxon>Alteromonas/Salinimonas group</taxon>
        <taxon>Salinimonas</taxon>
    </lineage>
</organism>
<evidence type="ECO:0000259" key="2">
    <source>
        <dbReference type="Pfam" id="PF12740"/>
    </source>
</evidence>
<sequence length="286" mass="31254">MKTASALLLYCLTFSVTAEVLDKKTIDNGGSGPFKAIAASESSLPDYVVYRPKDLQSVAKKQQALPLIVFANGGCKDTSYPFERMLSEVASHGYLVVALGSMQRRLDDRTLNKSPNQQMPQAIDWAQSQNQTASSAYFNKIDMAHVAFAGQSCGGAQVLAMADDPRVTSYLMFNSGIGDMTMAEADQESLQQLHTPTLYLIGGESDVAYENALKDYQRITRVPVAFANAVNAGHSGTFEEPNGGAFAQMALKWLDWQLKSKNENSAVFLKSDLSAFPDWTMKSKNF</sequence>
<reference evidence="3 4" key="1">
    <citation type="submission" date="2020-04" db="EMBL/GenBank/DDBJ databases">
        <title>Salinimonas sp. HHU 13199.</title>
        <authorList>
            <person name="Cui X."/>
            <person name="Zhang D."/>
        </authorList>
    </citation>
    <scope>NUCLEOTIDE SEQUENCE [LARGE SCALE GENOMIC DNA]</scope>
    <source>
        <strain evidence="3 4">HHU 13199</strain>
    </source>
</reference>
<dbReference type="PANTHER" id="PTHR33428:SF14">
    <property type="entry name" value="CARBOXYLESTERASE TYPE B DOMAIN-CONTAINING PROTEIN"/>
    <property type="match status" value="1"/>
</dbReference>
<dbReference type="PANTHER" id="PTHR33428">
    <property type="entry name" value="CHLOROPHYLLASE-2, CHLOROPLASTIC"/>
    <property type="match status" value="1"/>
</dbReference>
<proteinExistence type="predicted"/>
<feature type="domain" description="PET hydrolase/cutinase-like" evidence="2">
    <location>
        <begin position="85"/>
        <end position="255"/>
    </location>
</feature>
<gene>
    <name evidence="3" type="ORF">HHX48_10880</name>
</gene>
<feature type="signal peptide" evidence="1">
    <location>
        <begin position="1"/>
        <end position="18"/>
    </location>
</feature>
<feature type="chain" id="PRO_5047524409" evidence="1">
    <location>
        <begin position="19"/>
        <end position="286"/>
    </location>
</feature>
<dbReference type="Proteomes" id="UP000624419">
    <property type="component" value="Unassembled WGS sequence"/>
</dbReference>
<comment type="caution">
    <text evidence="3">The sequence shown here is derived from an EMBL/GenBank/DDBJ whole genome shotgun (WGS) entry which is preliminary data.</text>
</comment>
<name>A0ABR8LLP4_9ALTE</name>
<dbReference type="InterPro" id="IPR029058">
    <property type="entry name" value="AB_hydrolase_fold"/>
</dbReference>
<dbReference type="EMBL" id="JABBXD010000005">
    <property type="protein sequence ID" value="MBD3586243.1"/>
    <property type="molecule type" value="Genomic_DNA"/>
</dbReference>
<protein>
    <submittedName>
        <fullName evidence="3">Alpha/beta hydrolase</fullName>
    </submittedName>
</protein>
<keyword evidence="4" id="KW-1185">Reference proteome</keyword>
<dbReference type="SUPFAM" id="SSF53474">
    <property type="entry name" value="alpha/beta-Hydrolases"/>
    <property type="match status" value="1"/>
</dbReference>
<dbReference type="Pfam" id="PF12740">
    <property type="entry name" value="PETase"/>
    <property type="match status" value="1"/>
</dbReference>
<keyword evidence="3" id="KW-0378">Hydrolase</keyword>
<dbReference type="InterPro" id="IPR041127">
    <property type="entry name" value="PET_hydrolase/cutinase-like"/>
</dbReference>